<reference evidence="2" key="1">
    <citation type="journal article" date="2022" name="Mol. Ecol. Resour.">
        <title>The genomes of chicory, endive, great burdock and yacon provide insights into Asteraceae palaeo-polyploidization history and plant inulin production.</title>
        <authorList>
            <person name="Fan W."/>
            <person name="Wang S."/>
            <person name="Wang H."/>
            <person name="Wang A."/>
            <person name="Jiang F."/>
            <person name="Liu H."/>
            <person name="Zhao H."/>
            <person name="Xu D."/>
            <person name="Zhang Y."/>
        </authorList>
    </citation>
    <scope>NUCLEOTIDE SEQUENCE [LARGE SCALE GENOMIC DNA]</scope>
    <source>
        <strain evidence="2">cv. Yunnan</strain>
    </source>
</reference>
<keyword evidence="2" id="KW-1185">Reference proteome</keyword>
<evidence type="ECO:0000313" key="2">
    <source>
        <dbReference type="Proteomes" id="UP001056120"/>
    </source>
</evidence>
<proteinExistence type="predicted"/>
<organism evidence="1 2">
    <name type="scientific">Smallanthus sonchifolius</name>
    <dbReference type="NCBI Taxonomy" id="185202"/>
    <lineage>
        <taxon>Eukaryota</taxon>
        <taxon>Viridiplantae</taxon>
        <taxon>Streptophyta</taxon>
        <taxon>Embryophyta</taxon>
        <taxon>Tracheophyta</taxon>
        <taxon>Spermatophyta</taxon>
        <taxon>Magnoliopsida</taxon>
        <taxon>eudicotyledons</taxon>
        <taxon>Gunneridae</taxon>
        <taxon>Pentapetalae</taxon>
        <taxon>asterids</taxon>
        <taxon>campanulids</taxon>
        <taxon>Asterales</taxon>
        <taxon>Asteraceae</taxon>
        <taxon>Asteroideae</taxon>
        <taxon>Heliantheae alliance</taxon>
        <taxon>Millerieae</taxon>
        <taxon>Smallanthus</taxon>
    </lineage>
</organism>
<dbReference type="EMBL" id="CM042023">
    <property type="protein sequence ID" value="KAI3813328.1"/>
    <property type="molecule type" value="Genomic_DNA"/>
</dbReference>
<comment type="caution">
    <text evidence="1">The sequence shown here is derived from an EMBL/GenBank/DDBJ whole genome shotgun (WGS) entry which is preliminary data.</text>
</comment>
<protein>
    <submittedName>
        <fullName evidence="1">Uncharacterized protein</fullName>
    </submittedName>
</protein>
<accession>A0ACB9J060</accession>
<gene>
    <name evidence="1" type="ORF">L1987_18048</name>
</gene>
<sequence>MISGQPNLHLLTTGWTMFVGAKGLSSLWWILENSFHRSTTFKSTTKVKGSFTNRSANVALLRISLASLRMGRTEGLEMTFLIGIFREPHARLSIAKRNEKTTARMIERKIWALRNAERCRGSNFEEGGWVSVKLRFSPAVLIVPEYD</sequence>
<dbReference type="Proteomes" id="UP001056120">
    <property type="component" value="Linkage Group LG06"/>
</dbReference>
<reference evidence="1 2" key="2">
    <citation type="journal article" date="2022" name="Mol. Ecol. Resour.">
        <title>The genomes of chicory, endive, great burdock and yacon provide insights into Asteraceae paleo-polyploidization history and plant inulin production.</title>
        <authorList>
            <person name="Fan W."/>
            <person name="Wang S."/>
            <person name="Wang H."/>
            <person name="Wang A."/>
            <person name="Jiang F."/>
            <person name="Liu H."/>
            <person name="Zhao H."/>
            <person name="Xu D."/>
            <person name="Zhang Y."/>
        </authorList>
    </citation>
    <scope>NUCLEOTIDE SEQUENCE [LARGE SCALE GENOMIC DNA]</scope>
    <source>
        <strain evidence="2">cv. Yunnan</strain>
        <tissue evidence="1">Leaves</tissue>
    </source>
</reference>
<name>A0ACB9J060_9ASTR</name>
<evidence type="ECO:0000313" key="1">
    <source>
        <dbReference type="EMBL" id="KAI3813328.1"/>
    </source>
</evidence>